<sequence>MNAPPKYKLLLFFKRNSSISPSEFKAYYEANHAPLIMEIAKTYKGLLRYTRRYLDHEASDPASKNPFTTFGTPAPTIEFDMVNEVTFSSRAAAREFEQALYGIQENATKAAKDEITLFDQNLMRGMIVEEIVSIE</sequence>
<dbReference type="SUPFAM" id="SSF54909">
    <property type="entry name" value="Dimeric alpha+beta barrel"/>
    <property type="match status" value="1"/>
</dbReference>
<keyword evidence="4" id="KW-1185">Reference proteome</keyword>
<evidence type="ECO:0000313" key="3">
    <source>
        <dbReference type="EMBL" id="KAF2844910.1"/>
    </source>
</evidence>
<proteinExistence type="inferred from homology"/>
<feature type="domain" description="EthD" evidence="2">
    <location>
        <begin position="18"/>
        <end position="119"/>
    </location>
</feature>
<evidence type="ECO:0000256" key="1">
    <source>
        <dbReference type="ARBA" id="ARBA00005986"/>
    </source>
</evidence>
<dbReference type="AlphaFoldDB" id="A0A6A7ANR6"/>
<evidence type="ECO:0000259" key="2">
    <source>
        <dbReference type="Pfam" id="PF07110"/>
    </source>
</evidence>
<protein>
    <recommendedName>
        <fullName evidence="2">EthD domain-containing protein</fullName>
    </recommendedName>
</protein>
<reference evidence="3" key="1">
    <citation type="submission" date="2020-01" db="EMBL/GenBank/DDBJ databases">
        <authorList>
            <consortium name="DOE Joint Genome Institute"/>
            <person name="Haridas S."/>
            <person name="Albert R."/>
            <person name="Binder M."/>
            <person name="Bloem J."/>
            <person name="Labutti K."/>
            <person name="Salamov A."/>
            <person name="Andreopoulos B."/>
            <person name="Baker S.E."/>
            <person name="Barry K."/>
            <person name="Bills G."/>
            <person name="Bluhm B.H."/>
            <person name="Cannon C."/>
            <person name="Castanera R."/>
            <person name="Culley D.E."/>
            <person name="Daum C."/>
            <person name="Ezra D."/>
            <person name="Gonzalez J.B."/>
            <person name="Henrissat B."/>
            <person name="Kuo A."/>
            <person name="Liang C."/>
            <person name="Lipzen A."/>
            <person name="Lutzoni F."/>
            <person name="Magnuson J."/>
            <person name="Mondo S."/>
            <person name="Nolan M."/>
            <person name="Ohm R."/>
            <person name="Pangilinan J."/>
            <person name="Park H.-J."/>
            <person name="Ramirez L."/>
            <person name="Alfaro M."/>
            <person name="Sun H."/>
            <person name="Tritt A."/>
            <person name="Yoshinaga Y."/>
            <person name="Zwiers L.-H."/>
            <person name="Turgeon B.G."/>
            <person name="Goodwin S.B."/>
            <person name="Spatafora J.W."/>
            <person name="Crous P.W."/>
            <person name="Grigoriev I.V."/>
        </authorList>
    </citation>
    <scope>NUCLEOTIDE SEQUENCE</scope>
    <source>
        <strain evidence="3">IPT5</strain>
    </source>
</reference>
<comment type="similarity">
    <text evidence="1">Belongs to the tpcK family.</text>
</comment>
<name>A0A6A7ANR6_9PLEO</name>
<dbReference type="EMBL" id="MU006359">
    <property type="protein sequence ID" value="KAF2844910.1"/>
    <property type="molecule type" value="Genomic_DNA"/>
</dbReference>
<dbReference type="GO" id="GO:0016491">
    <property type="term" value="F:oxidoreductase activity"/>
    <property type="evidence" value="ECO:0007669"/>
    <property type="project" value="InterPro"/>
</dbReference>
<dbReference type="Gene3D" id="3.30.70.100">
    <property type="match status" value="1"/>
</dbReference>
<accession>A0A6A7ANR6</accession>
<dbReference type="Proteomes" id="UP000799423">
    <property type="component" value="Unassembled WGS sequence"/>
</dbReference>
<gene>
    <name evidence="3" type="ORF">T440DRAFT_473021</name>
</gene>
<dbReference type="OrthoDB" id="2519291at2759"/>
<evidence type="ECO:0000313" key="4">
    <source>
        <dbReference type="Proteomes" id="UP000799423"/>
    </source>
</evidence>
<organism evidence="3 4">
    <name type="scientific">Plenodomus tracheiphilus IPT5</name>
    <dbReference type="NCBI Taxonomy" id="1408161"/>
    <lineage>
        <taxon>Eukaryota</taxon>
        <taxon>Fungi</taxon>
        <taxon>Dikarya</taxon>
        <taxon>Ascomycota</taxon>
        <taxon>Pezizomycotina</taxon>
        <taxon>Dothideomycetes</taxon>
        <taxon>Pleosporomycetidae</taxon>
        <taxon>Pleosporales</taxon>
        <taxon>Pleosporineae</taxon>
        <taxon>Leptosphaeriaceae</taxon>
        <taxon>Plenodomus</taxon>
    </lineage>
</organism>
<dbReference type="Pfam" id="PF07110">
    <property type="entry name" value="EthD"/>
    <property type="match status" value="1"/>
</dbReference>
<dbReference type="InterPro" id="IPR009799">
    <property type="entry name" value="EthD_dom"/>
</dbReference>
<dbReference type="InterPro" id="IPR011008">
    <property type="entry name" value="Dimeric_a/b-barrel"/>
</dbReference>